<gene>
    <name evidence="1" type="ORF">HC231_05080</name>
</gene>
<evidence type="ECO:0000313" key="1">
    <source>
        <dbReference type="EMBL" id="QTF07372.1"/>
    </source>
</evidence>
<organism evidence="1 2">
    <name type="scientific">Brenneria izadpanahii</name>
    <dbReference type="NCBI Taxonomy" id="2722756"/>
    <lineage>
        <taxon>Bacteria</taxon>
        <taxon>Pseudomonadati</taxon>
        <taxon>Pseudomonadota</taxon>
        <taxon>Gammaproteobacteria</taxon>
        <taxon>Enterobacterales</taxon>
        <taxon>Pectobacteriaceae</taxon>
        <taxon>Brenneria</taxon>
    </lineage>
</organism>
<dbReference type="EMBL" id="CP050854">
    <property type="protein sequence ID" value="QTF07372.1"/>
    <property type="molecule type" value="Genomic_DNA"/>
</dbReference>
<reference evidence="1 2" key="1">
    <citation type="submission" date="2020-03" db="EMBL/GenBank/DDBJ databases">
        <authorList>
            <person name="Bakhshi Ganjeh M."/>
        </authorList>
    </citation>
    <scope>NUCLEOTIDE SEQUENCE [LARGE SCALE GENOMIC DNA]</scope>
    <source>
        <strain evidence="2">Iran 50</strain>
    </source>
</reference>
<accession>A0ABX7USM3</accession>
<evidence type="ECO:0000313" key="2">
    <source>
        <dbReference type="Proteomes" id="UP000671960"/>
    </source>
</evidence>
<dbReference type="Proteomes" id="UP000671960">
    <property type="component" value="Chromosome"/>
</dbReference>
<keyword evidence="2" id="KW-1185">Reference proteome</keyword>
<sequence>MEDCDNNIDIAKVNEKLSLRKSRRGLPRYKKNPFLQTTSNNTKSGSRRITTGRDRLLVINEDTGEQLAGAGFFQWQEVDKTQFLKLYINGVKALTELTGAGTKVFEILYRTVQDFKDTDRVFLAYELIDPEIVKISESTYYRGMKELVILPTNGGHAVKRVKSLTR</sequence>
<name>A0ABX7USM3_9GAMM</name>
<dbReference type="RefSeq" id="WP_208230014.1">
    <property type="nucleotide sequence ID" value="NZ_CP050854.1"/>
</dbReference>
<protein>
    <submittedName>
        <fullName evidence="1">Replication protein</fullName>
    </submittedName>
</protein>
<proteinExistence type="predicted"/>